<gene>
    <name evidence="1" type="ORF">AVEN_176674_1</name>
</gene>
<evidence type="ECO:0000313" key="1">
    <source>
        <dbReference type="EMBL" id="GBO34577.1"/>
    </source>
</evidence>
<dbReference type="AlphaFoldDB" id="A0A4Y2WET4"/>
<comment type="caution">
    <text evidence="1">The sequence shown here is derived from an EMBL/GenBank/DDBJ whole genome shotgun (WGS) entry which is preliminary data.</text>
</comment>
<accession>A0A4Y2WET4</accession>
<evidence type="ECO:0000313" key="2">
    <source>
        <dbReference type="Proteomes" id="UP000499080"/>
    </source>
</evidence>
<dbReference type="EMBL" id="BGPR01058416">
    <property type="protein sequence ID" value="GBO34577.1"/>
    <property type="molecule type" value="Genomic_DNA"/>
</dbReference>
<proteinExistence type="predicted"/>
<name>A0A4Y2WET4_ARAVE</name>
<sequence length="137" mass="15583">MQHSWLTFRATKPIPDSSSDHQSELASDVSTSAFTLRPLWLAFQPSLPQYGGPPFLVSRTQQGCRSFEEWKRLPELAHLTVISGNIALMRNIESYCNDNHSCFAFVPSIADLLSSSSFWISKPKRLKVYQQSESRNF</sequence>
<dbReference type="Proteomes" id="UP000499080">
    <property type="component" value="Unassembled WGS sequence"/>
</dbReference>
<protein>
    <submittedName>
        <fullName evidence="1">Uncharacterized protein</fullName>
    </submittedName>
</protein>
<reference evidence="1 2" key="1">
    <citation type="journal article" date="2019" name="Sci. Rep.">
        <title>Orb-weaving spider Araneus ventricosus genome elucidates the spidroin gene catalogue.</title>
        <authorList>
            <person name="Kono N."/>
            <person name="Nakamura H."/>
            <person name="Ohtoshi R."/>
            <person name="Moran D.A.P."/>
            <person name="Shinohara A."/>
            <person name="Yoshida Y."/>
            <person name="Fujiwara M."/>
            <person name="Mori M."/>
            <person name="Tomita M."/>
            <person name="Arakawa K."/>
        </authorList>
    </citation>
    <scope>NUCLEOTIDE SEQUENCE [LARGE SCALE GENOMIC DNA]</scope>
</reference>
<organism evidence="1 2">
    <name type="scientific">Araneus ventricosus</name>
    <name type="common">Orbweaver spider</name>
    <name type="synonym">Epeira ventricosa</name>
    <dbReference type="NCBI Taxonomy" id="182803"/>
    <lineage>
        <taxon>Eukaryota</taxon>
        <taxon>Metazoa</taxon>
        <taxon>Ecdysozoa</taxon>
        <taxon>Arthropoda</taxon>
        <taxon>Chelicerata</taxon>
        <taxon>Arachnida</taxon>
        <taxon>Araneae</taxon>
        <taxon>Araneomorphae</taxon>
        <taxon>Entelegynae</taxon>
        <taxon>Araneoidea</taxon>
        <taxon>Araneidae</taxon>
        <taxon>Araneus</taxon>
    </lineage>
</organism>
<keyword evidence="2" id="KW-1185">Reference proteome</keyword>